<dbReference type="InterPro" id="IPR016164">
    <property type="entry name" value="FAD-linked_Oxase-like_C"/>
</dbReference>
<comment type="function">
    <text evidence="7">Catalyzes the oxidation of D-2-hydroxyglutarate (D-2-HG) to alpha-ketoglutarate. Also catalyzes the oxidation of other D-2-hydroxyacids, such as D-malate (D-MAL) and D-lactate (D-LAC). Exhibits high activities towards D-2-HG and D-MAL but a very weak activity towards D-LAC.</text>
</comment>
<comment type="catalytic activity">
    <reaction evidence="8">
        <text>(R)-malate + A = oxaloacetate + AH2</text>
        <dbReference type="Rhea" id="RHEA:67460"/>
        <dbReference type="ChEBI" id="CHEBI:13193"/>
        <dbReference type="ChEBI" id="CHEBI:15588"/>
        <dbReference type="ChEBI" id="CHEBI:16452"/>
        <dbReference type="ChEBI" id="CHEBI:17499"/>
    </reaction>
    <physiologicalReaction direction="left-to-right" evidence="8">
        <dbReference type="Rhea" id="RHEA:67461"/>
    </physiologicalReaction>
</comment>
<keyword evidence="11" id="KW-1185">Reference proteome</keyword>
<dbReference type="Pfam" id="PF02913">
    <property type="entry name" value="FAD-oxidase_C"/>
    <property type="match status" value="1"/>
</dbReference>
<feature type="domain" description="FAD-binding oxidoreductase/transferase type 4 C-terminal" evidence="9">
    <location>
        <begin position="38"/>
        <end position="102"/>
    </location>
</feature>
<reference evidence="10 11" key="2">
    <citation type="submission" date="2018-11" db="EMBL/GenBank/DDBJ databases">
        <authorList>
            <consortium name="Pathogen Informatics"/>
        </authorList>
    </citation>
    <scope>NUCLEOTIDE SEQUENCE [LARGE SCALE GENOMIC DNA]</scope>
</reference>
<dbReference type="PANTHER" id="PTHR43716:SF1">
    <property type="entry name" value="D-2-HYDROXYGLUTARATE DEHYDROGENASE, MITOCHONDRIAL"/>
    <property type="match status" value="1"/>
</dbReference>
<keyword evidence="3" id="KW-0274">FAD</keyword>
<dbReference type="PANTHER" id="PTHR43716">
    <property type="entry name" value="D-2-HYDROXYGLUTARATE DEHYDROGENASE, MITOCHONDRIAL"/>
    <property type="match status" value="1"/>
</dbReference>
<dbReference type="Gene3D" id="3.30.465.10">
    <property type="match status" value="1"/>
</dbReference>
<dbReference type="OrthoDB" id="5332616at2759"/>
<dbReference type="SUPFAM" id="SSF55103">
    <property type="entry name" value="FAD-linked oxidases, C-terminal domain"/>
    <property type="match status" value="1"/>
</dbReference>
<gene>
    <name evidence="10" type="ORF">ASIM_LOCUS9336</name>
</gene>
<evidence type="ECO:0000259" key="9">
    <source>
        <dbReference type="Pfam" id="PF02913"/>
    </source>
</evidence>
<proteinExistence type="predicted"/>
<dbReference type="GO" id="GO:0005739">
    <property type="term" value="C:mitochondrion"/>
    <property type="evidence" value="ECO:0007669"/>
    <property type="project" value="TreeGrafter"/>
</dbReference>
<protein>
    <recommendedName>
        <fullName evidence="6">D-2-hydroxyglutarate dehydrogenase, mitochondrial</fullName>
        <ecNumber evidence="5">1.1.99.39</ecNumber>
    </recommendedName>
</protein>
<evidence type="ECO:0000256" key="7">
    <source>
        <dbReference type="ARBA" id="ARBA00045410"/>
    </source>
</evidence>
<name>A0A0M3JPK7_ANISI</name>
<dbReference type="InterPro" id="IPR016169">
    <property type="entry name" value="FAD-bd_PCMH_sub2"/>
</dbReference>
<dbReference type="AlphaFoldDB" id="A0A0M3JPK7"/>
<organism evidence="12">
    <name type="scientific">Anisakis simplex</name>
    <name type="common">Herring worm</name>
    <dbReference type="NCBI Taxonomy" id="6269"/>
    <lineage>
        <taxon>Eukaryota</taxon>
        <taxon>Metazoa</taxon>
        <taxon>Ecdysozoa</taxon>
        <taxon>Nematoda</taxon>
        <taxon>Chromadorea</taxon>
        <taxon>Rhabditida</taxon>
        <taxon>Spirurina</taxon>
        <taxon>Ascaridomorpha</taxon>
        <taxon>Ascaridoidea</taxon>
        <taxon>Anisakidae</taxon>
        <taxon>Anisakis</taxon>
        <taxon>Anisakis simplex complex</taxon>
    </lineage>
</organism>
<evidence type="ECO:0000256" key="6">
    <source>
        <dbReference type="ARBA" id="ARBA00039639"/>
    </source>
</evidence>
<evidence type="ECO:0000313" key="10">
    <source>
        <dbReference type="EMBL" id="VDK38716.1"/>
    </source>
</evidence>
<dbReference type="EC" id="1.1.99.39" evidence="5"/>
<dbReference type="GO" id="GO:0051990">
    <property type="term" value="F:(R)-2-hydroxyglutarate dehydrogenase activity"/>
    <property type="evidence" value="ECO:0007669"/>
    <property type="project" value="UniProtKB-EC"/>
</dbReference>
<evidence type="ECO:0000313" key="12">
    <source>
        <dbReference type="WBParaSite" id="ASIM_0000960501-mRNA-1"/>
    </source>
</evidence>
<evidence type="ECO:0000256" key="1">
    <source>
        <dbReference type="ARBA" id="ARBA00001974"/>
    </source>
</evidence>
<evidence type="ECO:0000256" key="2">
    <source>
        <dbReference type="ARBA" id="ARBA00022630"/>
    </source>
</evidence>
<dbReference type="Gene3D" id="3.30.70.2190">
    <property type="match status" value="1"/>
</dbReference>
<evidence type="ECO:0000256" key="5">
    <source>
        <dbReference type="ARBA" id="ARBA00039003"/>
    </source>
</evidence>
<reference evidence="12" key="1">
    <citation type="submission" date="2017-02" db="UniProtKB">
        <authorList>
            <consortium name="WormBaseParasite"/>
        </authorList>
    </citation>
    <scope>IDENTIFICATION</scope>
</reference>
<dbReference type="Proteomes" id="UP000267096">
    <property type="component" value="Unassembled WGS sequence"/>
</dbReference>
<comment type="cofactor">
    <cofactor evidence="1">
        <name>FAD</name>
        <dbReference type="ChEBI" id="CHEBI:57692"/>
    </cofactor>
</comment>
<dbReference type="GO" id="GO:0050660">
    <property type="term" value="F:flavin adenine dinucleotide binding"/>
    <property type="evidence" value="ECO:0007669"/>
    <property type="project" value="InterPro"/>
</dbReference>
<evidence type="ECO:0000256" key="3">
    <source>
        <dbReference type="ARBA" id="ARBA00022827"/>
    </source>
</evidence>
<dbReference type="InterPro" id="IPR004113">
    <property type="entry name" value="FAD-bd_oxidored_4_C"/>
</dbReference>
<accession>A0A0M3JPK7</accession>
<dbReference type="InterPro" id="IPR051264">
    <property type="entry name" value="FAD-oxidored/transferase_4"/>
</dbReference>
<dbReference type="EMBL" id="UYRR01028206">
    <property type="protein sequence ID" value="VDK38716.1"/>
    <property type="molecule type" value="Genomic_DNA"/>
</dbReference>
<dbReference type="WBParaSite" id="ASIM_0000960501-mRNA-1">
    <property type="protein sequence ID" value="ASIM_0000960501-mRNA-1"/>
    <property type="gene ID" value="ASIM_0000960501"/>
</dbReference>
<evidence type="ECO:0000256" key="8">
    <source>
        <dbReference type="ARBA" id="ARBA00049267"/>
    </source>
</evidence>
<evidence type="ECO:0000313" key="11">
    <source>
        <dbReference type="Proteomes" id="UP000267096"/>
    </source>
</evidence>
<keyword evidence="2" id="KW-0285">Flavoprotein</keyword>
<sequence length="104" mass="11368">MRKDNTNLHMQHLFIGSEGQLGVICGMSFGVVPKSSCVQVAMLGVESYGKCCEILTLAKRHLGEILSAFEFIDGASMQCLEENKNLKNVLTSNPSFNILIETMG</sequence>
<keyword evidence="4" id="KW-0560">Oxidoreductase</keyword>
<evidence type="ECO:0000256" key="4">
    <source>
        <dbReference type="ARBA" id="ARBA00023002"/>
    </source>
</evidence>